<evidence type="ECO:0000313" key="3">
    <source>
        <dbReference type="Proteomes" id="UP000015100"/>
    </source>
</evidence>
<evidence type="ECO:0000256" key="1">
    <source>
        <dbReference type="SAM" id="MobiDB-lite"/>
    </source>
</evidence>
<dbReference type="Proteomes" id="UP000015100">
    <property type="component" value="Unassembled WGS sequence"/>
</dbReference>
<feature type="compositionally biased region" description="Basic and acidic residues" evidence="1">
    <location>
        <begin position="18"/>
        <end position="28"/>
    </location>
</feature>
<gene>
    <name evidence="2" type="ORF">H072_5903</name>
</gene>
<dbReference type="AlphaFoldDB" id="S8ABK9"/>
<feature type="region of interest" description="Disordered" evidence="1">
    <location>
        <begin position="1"/>
        <end position="34"/>
    </location>
</feature>
<proteinExistence type="predicted"/>
<organism evidence="2 3">
    <name type="scientific">Dactylellina haptotyla (strain CBS 200.50)</name>
    <name type="common">Nematode-trapping fungus</name>
    <name type="synonym">Monacrosporium haptotylum</name>
    <dbReference type="NCBI Taxonomy" id="1284197"/>
    <lineage>
        <taxon>Eukaryota</taxon>
        <taxon>Fungi</taxon>
        <taxon>Dikarya</taxon>
        <taxon>Ascomycota</taxon>
        <taxon>Pezizomycotina</taxon>
        <taxon>Orbiliomycetes</taxon>
        <taxon>Orbiliales</taxon>
        <taxon>Orbiliaceae</taxon>
        <taxon>Dactylellina</taxon>
    </lineage>
</organism>
<accession>S8ABK9</accession>
<protein>
    <submittedName>
        <fullName evidence="2">Uncharacterized protein</fullName>
    </submittedName>
</protein>
<evidence type="ECO:0000313" key="2">
    <source>
        <dbReference type="EMBL" id="EPS40294.1"/>
    </source>
</evidence>
<dbReference type="HOGENOM" id="CLU_1992551_0_0_1"/>
<keyword evidence="3" id="KW-1185">Reference proteome</keyword>
<sequence length="125" mass="14102">MSTEKQKGARAKLQNATDKQEKESEKQEGNNALSSTEFLLPDTSVYRLASGIGLARPGWRKPLPFTPQRRHRPTRVSLISACNKFAKTAARSSRLDLRPSRYSTQPKQIHALFRSRQALLGKAPW</sequence>
<reference evidence="3" key="2">
    <citation type="submission" date="2013-04" db="EMBL/GenBank/DDBJ databases">
        <title>Genomic mechanisms accounting for the adaptation to parasitism in nematode-trapping fungi.</title>
        <authorList>
            <person name="Ahren D.G."/>
        </authorList>
    </citation>
    <scope>NUCLEOTIDE SEQUENCE [LARGE SCALE GENOMIC DNA]</scope>
    <source>
        <strain evidence="3">CBS 200.50</strain>
    </source>
</reference>
<name>S8ABK9_DACHA</name>
<dbReference type="EMBL" id="AQGS01000427">
    <property type="protein sequence ID" value="EPS40294.1"/>
    <property type="molecule type" value="Genomic_DNA"/>
</dbReference>
<reference evidence="2 3" key="1">
    <citation type="journal article" date="2013" name="PLoS Genet.">
        <title>Genomic mechanisms accounting for the adaptation to parasitism in nematode-trapping fungi.</title>
        <authorList>
            <person name="Meerupati T."/>
            <person name="Andersson K.M."/>
            <person name="Friman E."/>
            <person name="Kumar D."/>
            <person name="Tunlid A."/>
            <person name="Ahren D."/>
        </authorList>
    </citation>
    <scope>NUCLEOTIDE SEQUENCE [LARGE SCALE GENOMIC DNA]</scope>
    <source>
        <strain evidence="2 3">CBS 200.50</strain>
    </source>
</reference>
<comment type="caution">
    <text evidence="2">The sequence shown here is derived from an EMBL/GenBank/DDBJ whole genome shotgun (WGS) entry which is preliminary data.</text>
</comment>